<name>A0A930FXT9_9RHOO</name>
<reference evidence="1" key="1">
    <citation type="submission" date="2020-04" db="EMBL/GenBank/DDBJ databases">
        <title>Deep metagenomics examines the oral microbiome during advanced dental caries in children, revealing novel taxa and co-occurrences with host molecules.</title>
        <authorList>
            <person name="Baker J.L."/>
            <person name="Morton J.T."/>
            <person name="Dinis M."/>
            <person name="Alvarez R."/>
            <person name="Tran N.C."/>
            <person name="Knight R."/>
            <person name="Edlund A."/>
        </authorList>
    </citation>
    <scope>NUCLEOTIDE SEQUENCE</scope>
    <source>
        <strain evidence="1">JCVI_32_bin.24</strain>
    </source>
</reference>
<dbReference type="EMBL" id="JABZMI010000006">
    <property type="protein sequence ID" value="MBF1163589.1"/>
    <property type="molecule type" value="Genomic_DNA"/>
</dbReference>
<protein>
    <submittedName>
        <fullName evidence="1">Uncharacterized protein</fullName>
    </submittedName>
</protein>
<organism evidence="1 2">
    <name type="scientific">Dechloromonas agitata</name>
    <dbReference type="NCBI Taxonomy" id="73030"/>
    <lineage>
        <taxon>Bacteria</taxon>
        <taxon>Pseudomonadati</taxon>
        <taxon>Pseudomonadota</taxon>
        <taxon>Betaproteobacteria</taxon>
        <taxon>Rhodocyclales</taxon>
        <taxon>Azonexaceae</taxon>
        <taxon>Dechloromonas</taxon>
    </lineage>
</organism>
<proteinExistence type="predicted"/>
<dbReference type="AlphaFoldDB" id="A0A930FXT9"/>
<accession>A0A930FXT9</accession>
<gene>
    <name evidence="1" type="ORF">HXL68_00965</name>
</gene>
<sequence>MNMLLETMTDSQHHTLRAAADWTEACLAMTERQTLLTLEVTRTTLEQSSELLLLCWQACLPESSAARTLAPLWALPWLVDASVLESTSD</sequence>
<dbReference type="Proteomes" id="UP000718593">
    <property type="component" value="Unassembled WGS sequence"/>
</dbReference>
<comment type="caution">
    <text evidence="1">The sequence shown here is derived from an EMBL/GenBank/DDBJ whole genome shotgun (WGS) entry which is preliminary data.</text>
</comment>
<dbReference type="RefSeq" id="WP_027457047.1">
    <property type="nucleotide sequence ID" value="NZ_JARBJQ010000002.1"/>
</dbReference>
<evidence type="ECO:0000313" key="1">
    <source>
        <dbReference type="EMBL" id="MBF1163589.1"/>
    </source>
</evidence>
<evidence type="ECO:0000313" key="2">
    <source>
        <dbReference type="Proteomes" id="UP000718593"/>
    </source>
</evidence>